<feature type="region of interest" description="Disordered" evidence="6">
    <location>
        <begin position="381"/>
        <end position="463"/>
    </location>
</feature>
<dbReference type="SMART" id="SM00406">
    <property type="entry name" value="IGv"/>
    <property type="match status" value="1"/>
</dbReference>
<dbReference type="OrthoDB" id="547680at2759"/>
<evidence type="ECO:0000256" key="3">
    <source>
        <dbReference type="ARBA" id="ARBA00022989"/>
    </source>
</evidence>
<protein>
    <submittedName>
        <fullName evidence="10">CADM2 protein</fullName>
    </submittedName>
</protein>
<dbReference type="Pfam" id="PF13927">
    <property type="entry name" value="Ig_3"/>
    <property type="match status" value="1"/>
</dbReference>
<dbReference type="GO" id="GO:0016020">
    <property type="term" value="C:membrane"/>
    <property type="evidence" value="ECO:0007669"/>
    <property type="project" value="UniProtKB-SubCell"/>
</dbReference>
<dbReference type="InterPro" id="IPR003598">
    <property type="entry name" value="Ig_sub2"/>
</dbReference>
<comment type="subcellular location">
    <subcellularLocation>
        <location evidence="1">Membrane</location>
        <topology evidence="1">Single-pass membrane protein</topology>
    </subcellularLocation>
</comment>
<evidence type="ECO:0000256" key="5">
    <source>
        <dbReference type="ARBA" id="ARBA00023157"/>
    </source>
</evidence>
<evidence type="ECO:0000256" key="4">
    <source>
        <dbReference type="ARBA" id="ARBA00023136"/>
    </source>
</evidence>
<feature type="domain" description="Ig-like" evidence="9">
    <location>
        <begin position="20"/>
        <end position="134"/>
    </location>
</feature>
<dbReference type="Proteomes" id="UP000838412">
    <property type="component" value="Chromosome 16"/>
</dbReference>
<feature type="domain" description="Ig-like" evidence="9">
    <location>
        <begin position="242"/>
        <end position="330"/>
    </location>
</feature>
<feature type="transmembrane region" description="Helical" evidence="7">
    <location>
        <begin position="352"/>
        <end position="374"/>
    </location>
</feature>
<accession>A0A8K0EC11</accession>
<dbReference type="SMART" id="SM00408">
    <property type="entry name" value="IGc2"/>
    <property type="match status" value="2"/>
</dbReference>
<evidence type="ECO:0000259" key="9">
    <source>
        <dbReference type="PROSITE" id="PS50835"/>
    </source>
</evidence>
<reference evidence="10" key="1">
    <citation type="submission" date="2022-01" db="EMBL/GenBank/DDBJ databases">
        <authorList>
            <person name="Braso-Vives M."/>
        </authorList>
    </citation>
    <scope>NUCLEOTIDE SEQUENCE</scope>
</reference>
<organism evidence="10 11">
    <name type="scientific">Branchiostoma lanceolatum</name>
    <name type="common">Common lancelet</name>
    <name type="synonym">Amphioxus lanceolatum</name>
    <dbReference type="NCBI Taxonomy" id="7740"/>
    <lineage>
        <taxon>Eukaryota</taxon>
        <taxon>Metazoa</taxon>
        <taxon>Chordata</taxon>
        <taxon>Cephalochordata</taxon>
        <taxon>Leptocardii</taxon>
        <taxon>Amphioxiformes</taxon>
        <taxon>Branchiostomatidae</taxon>
        <taxon>Branchiostoma</taxon>
    </lineage>
</organism>
<dbReference type="InterPro" id="IPR013106">
    <property type="entry name" value="Ig_V-set"/>
</dbReference>
<dbReference type="SUPFAM" id="SSF48726">
    <property type="entry name" value="Immunoglobulin"/>
    <property type="match status" value="3"/>
</dbReference>
<gene>
    <name evidence="10" type="primary">CADM2</name>
    <name evidence="10" type="ORF">BLAG_LOCUS9121</name>
</gene>
<evidence type="ECO:0000256" key="8">
    <source>
        <dbReference type="SAM" id="SignalP"/>
    </source>
</evidence>
<dbReference type="EMBL" id="OV696701">
    <property type="protein sequence ID" value="CAH1247464.1"/>
    <property type="molecule type" value="Genomic_DNA"/>
</dbReference>
<feature type="domain" description="Ig-like" evidence="9">
    <location>
        <begin position="143"/>
        <end position="240"/>
    </location>
</feature>
<evidence type="ECO:0000256" key="7">
    <source>
        <dbReference type="SAM" id="Phobius"/>
    </source>
</evidence>
<evidence type="ECO:0000256" key="6">
    <source>
        <dbReference type="SAM" id="MobiDB-lite"/>
    </source>
</evidence>
<feature type="chain" id="PRO_5035473494" evidence="8">
    <location>
        <begin position="21"/>
        <end position="463"/>
    </location>
</feature>
<feature type="signal peptide" evidence="8">
    <location>
        <begin position="1"/>
        <end position="20"/>
    </location>
</feature>
<keyword evidence="11" id="KW-1185">Reference proteome</keyword>
<dbReference type="SMART" id="SM00409">
    <property type="entry name" value="IG"/>
    <property type="match status" value="2"/>
</dbReference>
<keyword evidence="8" id="KW-0732">Signal</keyword>
<keyword evidence="4 7" id="KW-0472">Membrane</keyword>
<name>A0A8K0EC11_BRALA</name>
<sequence length="463" mass="49059">MRRYLVSLLLLLLVTKAALAQLAVQAPQPTVQVPRGQPAVLPCTYTLGSGDSLREVKWYERSVGGDRQPVLFYFSDPQPQETAIGGYAGRASLVTADGSKASLRLNDTRLSDNGQFECLVGAMVAGVPQEVTVNIDLTVLVAPHAPKITGDYNEATGHLNLTCTALHGHPAANLTWYRDGVAVPAGRSDVSTDQQGFQDARVSVNFTVTANSGSAGMVTYRCDASHPALTTVMQASGKLGRPIVTNITTMPANIDSLMQYDDVTLTCASEGGLVLEPTYRWTRVGGSLPDGAVADGKQLKIVFASSKDSGTYTCTASNALGSTDAKTTLQFKERPLIREPQTQEESGLSPELTLLVVLAVFAALGAFGGAAYYIRRRREAQDEEAPPTTEGPKEVVTPSVTPNAPAAPMAQGRPLESSKTAPPAATEDKGRPLPSNRGVAPPGVKEKGYDNPVSNADEFNPQY</sequence>
<evidence type="ECO:0000256" key="2">
    <source>
        <dbReference type="ARBA" id="ARBA00022692"/>
    </source>
</evidence>
<proteinExistence type="predicted"/>
<dbReference type="InterPro" id="IPR013783">
    <property type="entry name" value="Ig-like_fold"/>
</dbReference>
<dbReference type="InterPro" id="IPR036179">
    <property type="entry name" value="Ig-like_dom_sf"/>
</dbReference>
<keyword evidence="3 7" id="KW-1133">Transmembrane helix</keyword>
<dbReference type="PANTHER" id="PTHR45889">
    <property type="entry name" value="IG-LIKE DOMAIN-CONTAINING PROTEIN"/>
    <property type="match status" value="1"/>
</dbReference>
<dbReference type="AlphaFoldDB" id="A0A8K0EC11"/>
<dbReference type="InterPro" id="IPR003599">
    <property type="entry name" value="Ig_sub"/>
</dbReference>
<evidence type="ECO:0000313" key="11">
    <source>
        <dbReference type="Proteomes" id="UP000838412"/>
    </source>
</evidence>
<dbReference type="Gene3D" id="2.60.40.10">
    <property type="entry name" value="Immunoglobulins"/>
    <property type="match status" value="3"/>
</dbReference>
<dbReference type="Pfam" id="PF08205">
    <property type="entry name" value="C2-set_2"/>
    <property type="match status" value="1"/>
</dbReference>
<dbReference type="InterPro" id="IPR013162">
    <property type="entry name" value="CD80_C2-set"/>
</dbReference>
<dbReference type="PROSITE" id="PS50835">
    <property type="entry name" value="IG_LIKE"/>
    <property type="match status" value="3"/>
</dbReference>
<dbReference type="PANTHER" id="PTHR45889:SF8">
    <property type="entry name" value="IG-LIKE DOMAIN-CONTAINING PROTEIN"/>
    <property type="match status" value="1"/>
</dbReference>
<evidence type="ECO:0000256" key="1">
    <source>
        <dbReference type="ARBA" id="ARBA00004167"/>
    </source>
</evidence>
<dbReference type="InterPro" id="IPR007110">
    <property type="entry name" value="Ig-like_dom"/>
</dbReference>
<keyword evidence="2 7" id="KW-0812">Transmembrane</keyword>
<evidence type="ECO:0000313" key="10">
    <source>
        <dbReference type="EMBL" id="CAH1247464.1"/>
    </source>
</evidence>
<dbReference type="Pfam" id="PF07686">
    <property type="entry name" value="V-set"/>
    <property type="match status" value="1"/>
</dbReference>
<keyword evidence="5" id="KW-1015">Disulfide bond</keyword>